<keyword evidence="7" id="KW-0732">Signal</keyword>
<accession>A0A368F644</accession>
<dbReference type="Proteomes" id="UP000252519">
    <property type="component" value="Unassembled WGS sequence"/>
</dbReference>
<feature type="signal peptide" evidence="7">
    <location>
        <begin position="1"/>
        <end position="24"/>
    </location>
</feature>
<dbReference type="STRING" id="29170.A0A368F644"/>
<feature type="transmembrane region" description="Helical" evidence="6">
    <location>
        <begin position="36"/>
        <end position="58"/>
    </location>
</feature>
<dbReference type="PANTHER" id="PTHR11119">
    <property type="entry name" value="XANTHINE-URACIL / VITAMIN C PERMEASE FAMILY MEMBER"/>
    <property type="match status" value="1"/>
</dbReference>
<keyword evidence="3 6" id="KW-0812">Transmembrane</keyword>
<sequence length="268" mass="28808">MFGFQQAMLCLSGLLVYPFLVSEAVCAGDATVQLRVQLIAATFVSCGIATIIQTTFGLRLCVLHGPAMAFLPPLLAYKALRASECTFTEQDTVSADIWQGRLQEISGSLLVACISFFVIGGTGLAGALARLIGPMTIVPLMILLTTSIVPTIESKLSLHWISLVMLVCIVAMAVYMEHLRVPIPYYSFKKKRVFTTKIRLFGQFPVASRTTMQIAGVLLILLGLFTKMAALLASIPDALVGGVLTMGISMIAGVAMSNLQVVFRNPSK</sequence>
<feature type="transmembrane region" description="Helical" evidence="6">
    <location>
        <begin position="214"/>
        <end position="233"/>
    </location>
</feature>
<dbReference type="OrthoDB" id="1641903at2759"/>
<comment type="subcellular location">
    <subcellularLocation>
        <location evidence="1">Membrane</location>
        <topology evidence="1">Multi-pass membrane protein</topology>
    </subcellularLocation>
</comment>
<dbReference type="InterPro" id="IPR006043">
    <property type="entry name" value="NCS2"/>
</dbReference>
<comment type="caution">
    <text evidence="8">The sequence shown here is derived from an EMBL/GenBank/DDBJ whole genome shotgun (WGS) entry which is preliminary data.</text>
</comment>
<dbReference type="AlphaFoldDB" id="A0A368F644"/>
<evidence type="ECO:0000313" key="9">
    <source>
        <dbReference type="Proteomes" id="UP000252519"/>
    </source>
</evidence>
<protein>
    <submittedName>
        <fullName evidence="8">Putative permease</fullName>
    </submittedName>
</protein>
<dbReference type="Pfam" id="PF00860">
    <property type="entry name" value="Xan_ur_permease"/>
    <property type="match status" value="2"/>
</dbReference>
<keyword evidence="9" id="KW-1185">Reference proteome</keyword>
<gene>
    <name evidence="8" type="ORF">ANCCAN_26723</name>
</gene>
<evidence type="ECO:0000313" key="8">
    <source>
        <dbReference type="EMBL" id="RCN27542.1"/>
    </source>
</evidence>
<evidence type="ECO:0000256" key="3">
    <source>
        <dbReference type="ARBA" id="ARBA00022692"/>
    </source>
</evidence>
<feature type="transmembrane region" description="Helical" evidence="6">
    <location>
        <begin position="109"/>
        <end position="137"/>
    </location>
</feature>
<comment type="similarity">
    <text evidence="2">Belongs to the nucleobase:cation symporter-2 (NCS2) (TC 2.A.40) family.</text>
</comment>
<dbReference type="EMBL" id="JOJR01003939">
    <property type="protein sequence ID" value="RCN27542.1"/>
    <property type="molecule type" value="Genomic_DNA"/>
</dbReference>
<reference evidence="8 9" key="1">
    <citation type="submission" date="2014-10" db="EMBL/GenBank/DDBJ databases">
        <title>Draft genome of the hookworm Ancylostoma caninum.</title>
        <authorList>
            <person name="Mitreva M."/>
        </authorList>
    </citation>
    <scope>NUCLEOTIDE SEQUENCE [LARGE SCALE GENOMIC DNA]</scope>
    <source>
        <strain evidence="8 9">Baltimore</strain>
    </source>
</reference>
<evidence type="ECO:0000256" key="1">
    <source>
        <dbReference type="ARBA" id="ARBA00004141"/>
    </source>
</evidence>
<feature type="transmembrane region" description="Helical" evidence="6">
    <location>
        <begin position="239"/>
        <end position="263"/>
    </location>
</feature>
<proteinExistence type="inferred from homology"/>
<keyword evidence="4 6" id="KW-1133">Transmembrane helix</keyword>
<evidence type="ECO:0000256" key="7">
    <source>
        <dbReference type="SAM" id="SignalP"/>
    </source>
</evidence>
<evidence type="ECO:0000256" key="5">
    <source>
        <dbReference type="ARBA" id="ARBA00023136"/>
    </source>
</evidence>
<organism evidence="8 9">
    <name type="scientific">Ancylostoma caninum</name>
    <name type="common">Dog hookworm</name>
    <dbReference type="NCBI Taxonomy" id="29170"/>
    <lineage>
        <taxon>Eukaryota</taxon>
        <taxon>Metazoa</taxon>
        <taxon>Ecdysozoa</taxon>
        <taxon>Nematoda</taxon>
        <taxon>Chromadorea</taxon>
        <taxon>Rhabditida</taxon>
        <taxon>Rhabditina</taxon>
        <taxon>Rhabditomorpha</taxon>
        <taxon>Strongyloidea</taxon>
        <taxon>Ancylostomatidae</taxon>
        <taxon>Ancylostomatinae</taxon>
        <taxon>Ancylostoma</taxon>
    </lineage>
</organism>
<name>A0A368F644_ANCCA</name>
<evidence type="ECO:0000256" key="6">
    <source>
        <dbReference type="SAM" id="Phobius"/>
    </source>
</evidence>
<evidence type="ECO:0000256" key="4">
    <source>
        <dbReference type="ARBA" id="ARBA00022989"/>
    </source>
</evidence>
<keyword evidence="5 6" id="KW-0472">Membrane</keyword>
<feature type="transmembrane region" description="Helical" evidence="6">
    <location>
        <begin position="157"/>
        <end position="176"/>
    </location>
</feature>
<dbReference type="GO" id="GO:0016020">
    <property type="term" value="C:membrane"/>
    <property type="evidence" value="ECO:0007669"/>
    <property type="project" value="UniProtKB-SubCell"/>
</dbReference>
<feature type="chain" id="PRO_5016637790" evidence="7">
    <location>
        <begin position="25"/>
        <end position="268"/>
    </location>
</feature>
<evidence type="ECO:0000256" key="2">
    <source>
        <dbReference type="ARBA" id="ARBA00008821"/>
    </source>
</evidence>
<dbReference type="GO" id="GO:0022857">
    <property type="term" value="F:transmembrane transporter activity"/>
    <property type="evidence" value="ECO:0007669"/>
    <property type="project" value="InterPro"/>
</dbReference>